<accession>A0A2R5G8R8</accession>
<evidence type="ECO:0000313" key="12">
    <source>
        <dbReference type="Proteomes" id="UP000241890"/>
    </source>
</evidence>
<evidence type="ECO:0000256" key="9">
    <source>
        <dbReference type="SAM" id="MobiDB-lite"/>
    </source>
</evidence>
<evidence type="ECO:0000313" key="11">
    <source>
        <dbReference type="EMBL" id="GBG24054.1"/>
    </source>
</evidence>
<name>A0A2R5G8R8_9STRA</name>
<dbReference type="GO" id="GO:0005789">
    <property type="term" value="C:endoplasmic reticulum membrane"/>
    <property type="evidence" value="ECO:0007669"/>
    <property type="project" value="UniProtKB-SubCell"/>
</dbReference>
<evidence type="ECO:0000256" key="6">
    <source>
        <dbReference type="ARBA" id="ARBA00022824"/>
    </source>
</evidence>
<protein>
    <recommendedName>
        <fullName evidence="3">ER membrane protein complex subunit 10</fullName>
    </recommendedName>
</protein>
<feature type="compositionally biased region" description="Low complexity" evidence="9">
    <location>
        <begin position="186"/>
        <end position="199"/>
    </location>
</feature>
<dbReference type="EMBL" id="BEYU01000003">
    <property type="protein sequence ID" value="GBG24054.1"/>
    <property type="molecule type" value="Genomic_DNA"/>
</dbReference>
<evidence type="ECO:0000256" key="10">
    <source>
        <dbReference type="SAM" id="SignalP"/>
    </source>
</evidence>
<dbReference type="PANTHER" id="PTHR21397">
    <property type="entry name" value="CHROMATIN COMPLEXES SUBUNIT BAP18-RELATED"/>
    <property type="match status" value="1"/>
</dbReference>
<feature type="region of interest" description="Disordered" evidence="9">
    <location>
        <begin position="166"/>
        <end position="207"/>
    </location>
</feature>
<comment type="subcellular location">
    <subcellularLocation>
        <location evidence="1">Endoplasmic reticulum membrane</location>
        <topology evidence="1">Single-pass type I membrane protein</topology>
    </subcellularLocation>
</comment>
<keyword evidence="12" id="KW-1185">Reference proteome</keyword>
<comment type="similarity">
    <text evidence="2">Belongs to the EMC10 family.</text>
</comment>
<evidence type="ECO:0000256" key="8">
    <source>
        <dbReference type="ARBA" id="ARBA00023136"/>
    </source>
</evidence>
<reference evidence="11 12" key="1">
    <citation type="submission" date="2017-12" db="EMBL/GenBank/DDBJ databases">
        <title>Sequencing, de novo assembly and annotation of complete genome of a new Thraustochytrid species, strain FCC1311.</title>
        <authorList>
            <person name="Sedici K."/>
            <person name="Godart F."/>
            <person name="Aiese Cigliano R."/>
            <person name="Sanseverino W."/>
            <person name="Barakat M."/>
            <person name="Ortet P."/>
            <person name="Marechal E."/>
            <person name="Cagnac O."/>
            <person name="Amato A."/>
        </authorList>
    </citation>
    <scope>NUCLEOTIDE SEQUENCE [LARGE SCALE GENOMIC DNA]</scope>
</reference>
<sequence length="248" mass="26630">MMVSARALVAAAVAAVVALATQTGAESVSSLEVQHAFGAQDWQERGSIVMSSDTGRKTVSLKFAQVTYEFNDAEREAFDEVLSKDSFYRVRIRTPDDASWMTTSIPACLLAASNYMEVFRFHFDKSGTLATVDYKPTVSSSACDVSKFVGKPVKLKSRAEASLPTEGYSVGDWGPKQTVVPPNAPGQPAQPAAASGQDSQDGEEKPEEQHFLRKYWYILLPIAVMSFLSPAPPEEGGAPAAGGNKGKK</sequence>
<evidence type="ECO:0000256" key="5">
    <source>
        <dbReference type="ARBA" id="ARBA00022729"/>
    </source>
</evidence>
<organism evidence="11 12">
    <name type="scientific">Hondaea fermentalgiana</name>
    <dbReference type="NCBI Taxonomy" id="2315210"/>
    <lineage>
        <taxon>Eukaryota</taxon>
        <taxon>Sar</taxon>
        <taxon>Stramenopiles</taxon>
        <taxon>Bigyra</taxon>
        <taxon>Labyrinthulomycetes</taxon>
        <taxon>Thraustochytrida</taxon>
        <taxon>Thraustochytriidae</taxon>
        <taxon>Hondaea</taxon>
    </lineage>
</organism>
<evidence type="ECO:0000256" key="3">
    <source>
        <dbReference type="ARBA" id="ARBA00020105"/>
    </source>
</evidence>
<keyword evidence="4" id="KW-0812">Transmembrane</keyword>
<dbReference type="CDD" id="cd22209">
    <property type="entry name" value="EMC10"/>
    <property type="match status" value="1"/>
</dbReference>
<keyword evidence="6" id="KW-0256">Endoplasmic reticulum</keyword>
<keyword evidence="8" id="KW-0472">Membrane</keyword>
<evidence type="ECO:0000256" key="7">
    <source>
        <dbReference type="ARBA" id="ARBA00022989"/>
    </source>
</evidence>
<comment type="caution">
    <text evidence="11">The sequence shown here is derived from an EMBL/GenBank/DDBJ whole genome shotgun (WGS) entry which is preliminary data.</text>
</comment>
<proteinExistence type="inferred from homology"/>
<dbReference type="OrthoDB" id="1894652at2759"/>
<feature type="signal peptide" evidence="10">
    <location>
        <begin position="1"/>
        <end position="25"/>
    </location>
</feature>
<keyword evidence="5 10" id="KW-0732">Signal</keyword>
<dbReference type="Pfam" id="PF21203">
    <property type="entry name" value="ECM10"/>
    <property type="match status" value="1"/>
</dbReference>
<feature type="chain" id="PRO_5015331273" description="ER membrane protein complex subunit 10" evidence="10">
    <location>
        <begin position="26"/>
        <end position="248"/>
    </location>
</feature>
<evidence type="ECO:0000256" key="2">
    <source>
        <dbReference type="ARBA" id="ARBA00007695"/>
    </source>
</evidence>
<dbReference type="Proteomes" id="UP000241890">
    <property type="component" value="Unassembled WGS sequence"/>
</dbReference>
<keyword evidence="7" id="KW-1133">Transmembrane helix</keyword>
<dbReference type="AlphaFoldDB" id="A0A2R5G8R8"/>
<evidence type="ECO:0000256" key="1">
    <source>
        <dbReference type="ARBA" id="ARBA00004115"/>
    </source>
</evidence>
<dbReference type="PANTHER" id="PTHR21397:SF4">
    <property type="entry name" value="ER MEMBRANE PROTEIN COMPLEX SUBUNIT 10"/>
    <property type="match status" value="1"/>
</dbReference>
<evidence type="ECO:0000256" key="4">
    <source>
        <dbReference type="ARBA" id="ARBA00022692"/>
    </source>
</evidence>
<gene>
    <name evidence="11" type="ORF">FCC1311_002722</name>
</gene>
<dbReference type="InParanoid" id="A0A2R5G8R8"/>